<dbReference type="AlphaFoldDB" id="A0A2T0KNI0"/>
<organism evidence="1 2">
    <name type="scientific">Actinoplanes italicus</name>
    <dbReference type="NCBI Taxonomy" id="113567"/>
    <lineage>
        <taxon>Bacteria</taxon>
        <taxon>Bacillati</taxon>
        <taxon>Actinomycetota</taxon>
        <taxon>Actinomycetes</taxon>
        <taxon>Micromonosporales</taxon>
        <taxon>Micromonosporaceae</taxon>
        <taxon>Actinoplanes</taxon>
    </lineage>
</organism>
<accession>A0A2T0KNI0</accession>
<gene>
    <name evidence="1" type="ORF">CLV67_10113</name>
</gene>
<keyword evidence="2" id="KW-1185">Reference proteome</keyword>
<dbReference type="OrthoDB" id="3692598at2"/>
<dbReference type="RefSeq" id="WP_106315065.1">
    <property type="nucleotide sequence ID" value="NZ_BOMO01000028.1"/>
</dbReference>
<dbReference type="EMBL" id="PVMZ01000001">
    <property type="protein sequence ID" value="PRX25301.1"/>
    <property type="molecule type" value="Genomic_DNA"/>
</dbReference>
<protein>
    <submittedName>
        <fullName evidence="1">Excreted virulence factor EspC (Type VII ESX diderm)</fullName>
    </submittedName>
</protein>
<dbReference type="Proteomes" id="UP000239415">
    <property type="component" value="Unassembled WGS sequence"/>
</dbReference>
<proteinExistence type="predicted"/>
<evidence type="ECO:0000313" key="2">
    <source>
        <dbReference type="Proteomes" id="UP000239415"/>
    </source>
</evidence>
<reference evidence="1 2" key="1">
    <citation type="submission" date="2018-03" db="EMBL/GenBank/DDBJ databases">
        <title>Genomic Encyclopedia of Archaeal and Bacterial Type Strains, Phase II (KMG-II): from individual species to whole genera.</title>
        <authorList>
            <person name="Goeker M."/>
        </authorList>
    </citation>
    <scope>NUCLEOTIDE SEQUENCE [LARGE SCALE GENOMIC DNA]</scope>
    <source>
        <strain evidence="1 2">DSM 43146</strain>
    </source>
</reference>
<evidence type="ECO:0000313" key="1">
    <source>
        <dbReference type="EMBL" id="PRX25301.1"/>
    </source>
</evidence>
<name>A0A2T0KNI0_9ACTN</name>
<sequence>MSELRVHPPGLTGYSDLLGRASGDAQACRSYVDQWVPVIDMVSGGIINPLTYEHIGVRERITAMLTKAVAVLETSQQSLNTAVKVYRDTDQRAAAEIDGTYPEVQRPIAGVI</sequence>
<comment type="caution">
    <text evidence="1">The sequence shown here is derived from an EMBL/GenBank/DDBJ whole genome shotgun (WGS) entry which is preliminary data.</text>
</comment>